<protein>
    <submittedName>
        <fullName evidence="2">Uncharacterized protein</fullName>
    </submittedName>
</protein>
<dbReference type="Proteomes" id="UP001055439">
    <property type="component" value="Chromosome 6"/>
</dbReference>
<sequence length="180" mass="19800">MPNGLVDLPQVDSHLNWPRSNQSWRLGGGASLLVDGSSRVRVGFYVESNMTGDCKSENSELSSQEKSDMIHGELAKTPGVVSDSLHHTMNQNLLRKDDITKEIDSDNCIKEQSSHDIASTKNGTVLHSQKQHETTPERGVTGKTPISIMPPFEEDTLDGTDKSQQSCTGEEAFPDNMQFL</sequence>
<feature type="region of interest" description="Disordered" evidence="1">
    <location>
        <begin position="125"/>
        <end position="180"/>
    </location>
</feature>
<reference evidence="2" key="1">
    <citation type="submission" date="2022-05" db="EMBL/GenBank/DDBJ databases">
        <title>The Musa troglodytarum L. genome provides insights into the mechanism of non-climacteric behaviour and enrichment of carotenoids.</title>
        <authorList>
            <person name="Wang J."/>
        </authorList>
    </citation>
    <scope>NUCLEOTIDE SEQUENCE</scope>
    <source>
        <tissue evidence="2">Leaf</tissue>
    </source>
</reference>
<gene>
    <name evidence="2" type="ORF">MUK42_35878</name>
</gene>
<dbReference type="EMBL" id="CP097508">
    <property type="protein sequence ID" value="URE12591.1"/>
    <property type="molecule type" value="Genomic_DNA"/>
</dbReference>
<evidence type="ECO:0000313" key="3">
    <source>
        <dbReference type="Proteomes" id="UP001055439"/>
    </source>
</evidence>
<proteinExistence type="predicted"/>
<dbReference type="AlphaFoldDB" id="A0A9E7KCP1"/>
<name>A0A9E7KCP1_9LILI</name>
<evidence type="ECO:0000313" key="2">
    <source>
        <dbReference type="EMBL" id="URE12591.1"/>
    </source>
</evidence>
<accession>A0A9E7KCP1</accession>
<evidence type="ECO:0000256" key="1">
    <source>
        <dbReference type="SAM" id="MobiDB-lite"/>
    </source>
</evidence>
<keyword evidence="3" id="KW-1185">Reference proteome</keyword>
<organism evidence="2 3">
    <name type="scientific">Musa troglodytarum</name>
    <name type="common">fe'i banana</name>
    <dbReference type="NCBI Taxonomy" id="320322"/>
    <lineage>
        <taxon>Eukaryota</taxon>
        <taxon>Viridiplantae</taxon>
        <taxon>Streptophyta</taxon>
        <taxon>Embryophyta</taxon>
        <taxon>Tracheophyta</taxon>
        <taxon>Spermatophyta</taxon>
        <taxon>Magnoliopsida</taxon>
        <taxon>Liliopsida</taxon>
        <taxon>Zingiberales</taxon>
        <taxon>Musaceae</taxon>
        <taxon>Musa</taxon>
    </lineage>
</organism>